<feature type="compositionally biased region" description="Basic and acidic residues" evidence="1">
    <location>
        <begin position="62"/>
        <end position="72"/>
    </location>
</feature>
<protein>
    <submittedName>
        <fullName evidence="2">Uncharacterized protein</fullName>
    </submittedName>
</protein>
<gene>
    <name evidence="2" type="ORF">SGGMMB4_04871</name>
</gene>
<dbReference type="AlphaFoldDB" id="A0A193QML4"/>
<accession>A0A193QML4</accession>
<dbReference type="EMBL" id="LN854557">
    <property type="protein sequence ID" value="CRL46338.1"/>
    <property type="molecule type" value="Genomic_DNA"/>
</dbReference>
<organism evidence="2 3">
    <name type="scientific">Sodalis glossinidius (strain morsitans)</name>
    <dbReference type="NCBI Taxonomy" id="343509"/>
    <lineage>
        <taxon>Bacteria</taxon>
        <taxon>Pseudomonadati</taxon>
        <taxon>Pseudomonadota</taxon>
        <taxon>Gammaproteobacteria</taxon>
        <taxon>Enterobacterales</taxon>
        <taxon>Bruguierivoracaceae</taxon>
        <taxon>Sodalis</taxon>
    </lineage>
</organism>
<evidence type="ECO:0000313" key="3">
    <source>
        <dbReference type="Proteomes" id="UP000245838"/>
    </source>
</evidence>
<dbReference type="Gene3D" id="1.20.1710.10">
    <property type="entry name" value="IpaD-like"/>
    <property type="match status" value="1"/>
</dbReference>
<dbReference type="RefSeq" id="WP_041867201.1">
    <property type="nucleotide sequence ID" value="NC_007712.1"/>
</dbReference>
<feature type="region of interest" description="Disordered" evidence="1">
    <location>
        <begin position="88"/>
        <end position="107"/>
    </location>
</feature>
<dbReference type="BioCyc" id="SGLO343509:SGP1_RS18785-MONOMER"/>
<reference evidence="2 3" key="1">
    <citation type="submission" date="2015-05" db="EMBL/GenBank/DDBJ databases">
        <authorList>
            <person name="Goodhead I."/>
        </authorList>
    </citation>
    <scope>NUCLEOTIDE SEQUENCE [LARGE SCALE GENOMIC DNA]</scope>
    <source>
        <strain evidence="3">morsitans</strain>
    </source>
</reference>
<dbReference type="SUPFAM" id="SSF140693">
    <property type="entry name" value="IpaD-like"/>
    <property type="match status" value="1"/>
</dbReference>
<feature type="region of interest" description="Disordered" evidence="1">
    <location>
        <begin position="47"/>
        <end position="72"/>
    </location>
</feature>
<dbReference type="InterPro" id="IPR036708">
    <property type="entry name" value="BipD-like_sf"/>
</dbReference>
<dbReference type="OrthoDB" id="6619705at2"/>
<evidence type="ECO:0000313" key="2">
    <source>
        <dbReference type="EMBL" id="CRL46338.1"/>
    </source>
</evidence>
<name>A0A193QML4_SODGM</name>
<evidence type="ECO:0000256" key="1">
    <source>
        <dbReference type="SAM" id="MobiDB-lite"/>
    </source>
</evidence>
<proteinExistence type="predicted"/>
<sequence length="123" mass="13603">MKNGKDKQKAISDLEKSLGLKPTFKLELIKDNSGKVIGRIKFDTTAIDSCPKQPSGIEEDDDPKKTKNDQKTDMASYNAWLAAFNSMGNSFEGQSPEPAHGIGDKEKQRRCLKTDIECLGDII</sequence>
<dbReference type="Proteomes" id="UP000245838">
    <property type="component" value="Chromosome sggmmb4_Chromosome"/>
</dbReference>